<evidence type="ECO:0000313" key="2">
    <source>
        <dbReference type="Proteomes" id="UP001140096"/>
    </source>
</evidence>
<name>A0ACC1KYK5_9FUNG</name>
<keyword evidence="2" id="KW-1185">Reference proteome</keyword>
<dbReference type="Proteomes" id="UP001140096">
    <property type="component" value="Unassembled WGS sequence"/>
</dbReference>
<protein>
    <submittedName>
        <fullName evidence="1">Uncharacterized protein</fullName>
    </submittedName>
</protein>
<gene>
    <name evidence="1" type="ORF">H4S07_005887</name>
</gene>
<evidence type="ECO:0000313" key="1">
    <source>
        <dbReference type="EMBL" id="KAJ2797675.1"/>
    </source>
</evidence>
<organism evidence="1 2">
    <name type="scientific">Coemansia furcata</name>
    <dbReference type="NCBI Taxonomy" id="417177"/>
    <lineage>
        <taxon>Eukaryota</taxon>
        <taxon>Fungi</taxon>
        <taxon>Fungi incertae sedis</taxon>
        <taxon>Zoopagomycota</taxon>
        <taxon>Kickxellomycotina</taxon>
        <taxon>Kickxellomycetes</taxon>
        <taxon>Kickxellales</taxon>
        <taxon>Kickxellaceae</taxon>
        <taxon>Coemansia</taxon>
    </lineage>
</organism>
<sequence>MQPLTNIQIAVKCTAGIFYFQTQYSLHILLEETGQSDQGMFLRMWKDMPDTMQSSHTAQNLRFASMEDMRNKLNMNSVFTVAQRSFGNATHFYTSSKLCDGSMFYSEIKVANNFQAAIIVTKSVNTRLIPLYQKAIEDICTAF</sequence>
<comment type="caution">
    <text evidence="1">The sequence shown here is derived from an EMBL/GenBank/DDBJ whole genome shotgun (WGS) entry which is preliminary data.</text>
</comment>
<proteinExistence type="predicted"/>
<accession>A0ACC1KYK5</accession>
<dbReference type="EMBL" id="JANBUP010003152">
    <property type="protein sequence ID" value="KAJ2797675.1"/>
    <property type="molecule type" value="Genomic_DNA"/>
</dbReference>
<reference evidence="1" key="1">
    <citation type="submission" date="2022-07" db="EMBL/GenBank/DDBJ databases">
        <title>Phylogenomic reconstructions and comparative analyses of Kickxellomycotina fungi.</title>
        <authorList>
            <person name="Reynolds N.K."/>
            <person name="Stajich J.E."/>
            <person name="Barry K."/>
            <person name="Grigoriev I.V."/>
            <person name="Crous P."/>
            <person name="Smith M.E."/>
        </authorList>
    </citation>
    <scope>NUCLEOTIDE SEQUENCE</scope>
    <source>
        <strain evidence="1">CBS 102833</strain>
    </source>
</reference>